<dbReference type="EMBL" id="PGCL01000001">
    <property type="protein sequence ID" value="TAJ45535.1"/>
    <property type="molecule type" value="Genomic_DNA"/>
</dbReference>
<accession>A0A483CQY8</accession>
<protein>
    <submittedName>
        <fullName evidence="6">MBL fold metallo-hydrolase</fullName>
    </submittedName>
</protein>
<proteinExistence type="predicted"/>
<dbReference type="SUPFAM" id="SSF56281">
    <property type="entry name" value="Metallo-hydrolase/oxidoreductase"/>
    <property type="match status" value="1"/>
</dbReference>
<dbReference type="InterPro" id="IPR001279">
    <property type="entry name" value="Metallo-B-lactamas"/>
</dbReference>
<keyword evidence="4" id="KW-0862">Zinc</keyword>
<dbReference type="OrthoDB" id="197151at2157"/>
<dbReference type="Proteomes" id="UP000292580">
    <property type="component" value="Unassembled WGS sequence"/>
</dbReference>
<reference evidence="6 7" key="1">
    <citation type="submission" date="2017-11" db="EMBL/GenBank/DDBJ databases">
        <title>Isolation and Characterization of Methanofollis Species from Methane Seep Offshore SW Taiwan.</title>
        <authorList>
            <person name="Teng N.-H."/>
            <person name="Lai M.-C."/>
            <person name="Chen S.-C."/>
        </authorList>
    </citation>
    <scope>NUCLEOTIDE SEQUENCE [LARGE SCALE GENOMIC DNA]</scope>
    <source>
        <strain evidence="6 7">FWC-SCC2</strain>
    </source>
</reference>
<dbReference type="Pfam" id="PF00753">
    <property type="entry name" value="Lactamase_B"/>
    <property type="match status" value="1"/>
</dbReference>
<dbReference type="RefSeq" id="WP_130645898.1">
    <property type="nucleotide sequence ID" value="NZ_PGCL01000001.1"/>
</dbReference>
<keyword evidence="7" id="KW-1185">Reference proteome</keyword>
<keyword evidence="3 6" id="KW-0378">Hydrolase</keyword>
<dbReference type="CDD" id="cd06262">
    <property type="entry name" value="metallo-hydrolase-like_MBL-fold"/>
    <property type="match status" value="1"/>
</dbReference>
<evidence type="ECO:0000256" key="1">
    <source>
        <dbReference type="ARBA" id="ARBA00001947"/>
    </source>
</evidence>
<evidence type="ECO:0000313" key="6">
    <source>
        <dbReference type="EMBL" id="TAJ45535.1"/>
    </source>
</evidence>
<dbReference type="AlphaFoldDB" id="A0A483CQY8"/>
<evidence type="ECO:0000313" key="7">
    <source>
        <dbReference type="Proteomes" id="UP000292580"/>
    </source>
</evidence>
<dbReference type="InterPro" id="IPR051453">
    <property type="entry name" value="MBL_Glyoxalase_II"/>
</dbReference>
<dbReference type="SMART" id="SM00849">
    <property type="entry name" value="Lactamase_B"/>
    <property type="match status" value="1"/>
</dbReference>
<comment type="caution">
    <text evidence="6">The sequence shown here is derived from an EMBL/GenBank/DDBJ whole genome shotgun (WGS) entry which is preliminary data.</text>
</comment>
<keyword evidence="2" id="KW-0479">Metal-binding</keyword>
<dbReference type="PANTHER" id="PTHR46233:SF3">
    <property type="entry name" value="HYDROXYACYLGLUTATHIONE HYDROLASE GLOC"/>
    <property type="match status" value="1"/>
</dbReference>
<feature type="domain" description="Metallo-beta-lactamase" evidence="5">
    <location>
        <begin position="12"/>
        <end position="176"/>
    </location>
</feature>
<dbReference type="InterPro" id="IPR036866">
    <property type="entry name" value="RibonucZ/Hydroxyglut_hydro"/>
</dbReference>
<gene>
    <name evidence="6" type="ORF">CUJ86_02075</name>
</gene>
<dbReference type="GO" id="GO:0046872">
    <property type="term" value="F:metal ion binding"/>
    <property type="evidence" value="ECO:0007669"/>
    <property type="project" value="UniProtKB-KW"/>
</dbReference>
<evidence type="ECO:0000256" key="4">
    <source>
        <dbReference type="ARBA" id="ARBA00022833"/>
    </source>
</evidence>
<dbReference type="GO" id="GO:0016787">
    <property type="term" value="F:hydrolase activity"/>
    <property type="evidence" value="ECO:0007669"/>
    <property type="project" value="UniProtKB-KW"/>
</dbReference>
<name>A0A483CQY8_9EURY</name>
<sequence length="199" mass="20807">MPVVWLPGEGYYANSYIHNGVLIDAGVTPMALAPHADRIERIVLTHTHYDHIAFLREIADLTGAEICVHALDAGGLSGDAVSLARVFGGRAPMVPPGRLLDGGEEINGMTVIHTPGHTPGGISLWDADERALFSGDTVFTGGSFGRCDFPGGDAAALAASIGRLSELEVEALYPGHGEPVRSGGTRHIAAAAYALRGMR</sequence>
<evidence type="ECO:0000256" key="3">
    <source>
        <dbReference type="ARBA" id="ARBA00022801"/>
    </source>
</evidence>
<evidence type="ECO:0000259" key="5">
    <source>
        <dbReference type="SMART" id="SM00849"/>
    </source>
</evidence>
<dbReference type="Gene3D" id="3.60.15.10">
    <property type="entry name" value="Ribonuclease Z/Hydroxyacylglutathione hydrolase-like"/>
    <property type="match status" value="1"/>
</dbReference>
<comment type="cofactor">
    <cofactor evidence="1">
        <name>Zn(2+)</name>
        <dbReference type="ChEBI" id="CHEBI:29105"/>
    </cofactor>
</comment>
<evidence type="ECO:0000256" key="2">
    <source>
        <dbReference type="ARBA" id="ARBA00022723"/>
    </source>
</evidence>
<dbReference type="PANTHER" id="PTHR46233">
    <property type="entry name" value="HYDROXYACYLGLUTATHIONE HYDROLASE GLOC"/>
    <property type="match status" value="1"/>
</dbReference>
<organism evidence="6 7">
    <name type="scientific">Methanofollis fontis</name>
    <dbReference type="NCBI Taxonomy" id="2052832"/>
    <lineage>
        <taxon>Archaea</taxon>
        <taxon>Methanobacteriati</taxon>
        <taxon>Methanobacteriota</taxon>
        <taxon>Stenosarchaea group</taxon>
        <taxon>Methanomicrobia</taxon>
        <taxon>Methanomicrobiales</taxon>
        <taxon>Methanomicrobiaceae</taxon>
        <taxon>Methanofollis</taxon>
    </lineage>
</organism>